<dbReference type="eggNOG" id="ENOG502SI9G">
    <property type="taxonomic scope" value="Eukaryota"/>
</dbReference>
<proteinExistence type="predicted"/>
<feature type="transmembrane region" description="Helical" evidence="2">
    <location>
        <begin position="547"/>
        <end position="564"/>
    </location>
</feature>
<accession>K0S831</accession>
<evidence type="ECO:0000313" key="3">
    <source>
        <dbReference type="EMBL" id="EJK54977.1"/>
    </source>
</evidence>
<sequence>MSAIPGQIASTMDGTTGHDESPSSPINTSTEPASDAYDEGDPEDKASRPSRSLALHTPRRWRVLISATILLSHGLFLWGQLGVLWGQQISIGIDVDAEADVGPVDKQVGRDDSSVFPTLDWSYGSMLEELWIYSKVTYFFLLIFSAIWPHLKLLLLHLYYYAPVPSRPRTSAIYWLDTIGKMSLADVCATVMLFLILDIQTTVDVGKLASDASSLLGHIVSETNMSSGLLSNATQGLLLETAQNKTYDEVVSLSDSIFENGDYTLYQPLLETGCSEFYNNGESCANTTFYEPVNLNSLTQIMTKCLRIRGDKCYQCECIVNNAIYNKVIPSELVEDEVDDLVSMLFAKLLAAVEPGDISSWFSVTGDVTARMLVLIYPAFLGFTVAVILSITASILVTYADEEANRKKFLEVSSLGEALLVNGCETDSRTLLFSQESKVTKTIAIVSGLGIVPLVYFALYMDMFSLVKAGVFPEILSQTSDGAEVVYSVAAIVESIKSNIAFAALFGFFMLAMPLLRALLLAFATLIPLKPSWQVRLVSLSNYSGSFIGWEPFFVCLFILIFELPSM</sequence>
<dbReference type="AlphaFoldDB" id="K0S831"/>
<reference evidence="3 4" key="1">
    <citation type="journal article" date="2012" name="Genome Biol.">
        <title>Genome and low-iron response of an oceanic diatom adapted to chronic iron limitation.</title>
        <authorList>
            <person name="Lommer M."/>
            <person name="Specht M."/>
            <person name="Roy A.S."/>
            <person name="Kraemer L."/>
            <person name="Andreson R."/>
            <person name="Gutowska M.A."/>
            <person name="Wolf J."/>
            <person name="Bergner S.V."/>
            <person name="Schilhabel M.B."/>
            <person name="Klostermeier U.C."/>
            <person name="Beiko R.G."/>
            <person name="Rosenstiel P."/>
            <person name="Hippler M."/>
            <person name="Laroche J."/>
        </authorList>
    </citation>
    <scope>NUCLEOTIDE SEQUENCE [LARGE SCALE GENOMIC DNA]</scope>
    <source>
        <strain evidence="3 4">CCMP1005</strain>
    </source>
</reference>
<feature type="transmembrane region" description="Helical" evidence="2">
    <location>
        <begin position="500"/>
        <end position="527"/>
    </location>
</feature>
<keyword evidence="2" id="KW-1133">Transmembrane helix</keyword>
<keyword evidence="2" id="KW-0812">Transmembrane</keyword>
<dbReference type="EMBL" id="AGNL01034937">
    <property type="protein sequence ID" value="EJK54977.1"/>
    <property type="molecule type" value="Genomic_DNA"/>
</dbReference>
<name>K0S831_THAOC</name>
<feature type="transmembrane region" description="Helical" evidence="2">
    <location>
        <begin position="136"/>
        <end position="161"/>
    </location>
</feature>
<feature type="transmembrane region" description="Helical" evidence="2">
    <location>
        <begin position="439"/>
        <end position="459"/>
    </location>
</feature>
<dbReference type="Proteomes" id="UP000266841">
    <property type="component" value="Unassembled WGS sequence"/>
</dbReference>
<evidence type="ECO:0000313" key="4">
    <source>
        <dbReference type="Proteomes" id="UP000266841"/>
    </source>
</evidence>
<comment type="caution">
    <text evidence="3">The sequence shown here is derived from an EMBL/GenBank/DDBJ whole genome shotgun (WGS) entry which is preliminary data.</text>
</comment>
<feature type="transmembrane region" description="Helical" evidence="2">
    <location>
        <begin position="375"/>
        <end position="400"/>
    </location>
</feature>
<feature type="compositionally biased region" description="Polar residues" evidence="1">
    <location>
        <begin position="22"/>
        <end position="32"/>
    </location>
</feature>
<keyword evidence="2" id="KW-0472">Membrane</keyword>
<gene>
    <name evidence="3" type="ORF">THAOC_25344</name>
</gene>
<feature type="region of interest" description="Disordered" evidence="1">
    <location>
        <begin position="1"/>
        <end position="51"/>
    </location>
</feature>
<protein>
    <submittedName>
        <fullName evidence="3">Uncharacterized protein</fullName>
    </submittedName>
</protein>
<keyword evidence="4" id="KW-1185">Reference proteome</keyword>
<feature type="transmembrane region" description="Helical" evidence="2">
    <location>
        <begin position="61"/>
        <end position="81"/>
    </location>
</feature>
<organism evidence="3 4">
    <name type="scientific">Thalassiosira oceanica</name>
    <name type="common">Marine diatom</name>
    <dbReference type="NCBI Taxonomy" id="159749"/>
    <lineage>
        <taxon>Eukaryota</taxon>
        <taxon>Sar</taxon>
        <taxon>Stramenopiles</taxon>
        <taxon>Ochrophyta</taxon>
        <taxon>Bacillariophyta</taxon>
        <taxon>Coscinodiscophyceae</taxon>
        <taxon>Thalassiosirophycidae</taxon>
        <taxon>Thalassiosirales</taxon>
        <taxon>Thalassiosiraceae</taxon>
        <taxon>Thalassiosira</taxon>
    </lineage>
</organism>
<evidence type="ECO:0000256" key="1">
    <source>
        <dbReference type="SAM" id="MobiDB-lite"/>
    </source>
</evidence>
<evidence type="ECO:0000256" key="2">
    <source>
        <dbReference type="SAM" id="Phobius"/>
    </source>
</evidence>